<sequence>MNRLKILGIIFSFVIFLSCNHDDGSSQELDALKLDQLYSEIEKIANSVTCTNSTEWTFTSYGSKACGGPVGYIAYSINIDTVLFLEKIEALRIAQQKFNEKWGIMSDCSIPQEPSGVACENGIAVLQY</sequence>
<proteinExistence type="predicted"/>
<accession>A0ABW5YNS8</accession>
<keyword evidence="2" id="KW-1185">Reference proteome</keyword>
<organism evidence="1 2">
    <name type="scientific">Flavobacterium chuncheonense</name>
    <dbReference type="NCBI Taxonomy" id="2026653"/>
    <lineage>
        <taxon>Bacteria</taxon>
        <taxon>Pseudomonadati</taxon>
        <taxon>Bacteroidota</taxon>
        <taxon>Flavobacteriia</taxon>
        <taxon>Flavobacteriales</taxon>
        <taxon>Flavobacteriaceae</taxon>
        <taxon>Flavobacterium</taxon>
    </lineage>
</organism>
<dbReference type="EMBL" id="JBHUPC010000017">
    <property type="protein sequence ID" value="MFD2892761.1"/>
    <property type="molecule type" value="Genomic_DNA"/>
</dbReference>
<evidence type="ECO:0000313" key="1">
    <source>
        <dbReference type="EMBL" id="MFD2892761.1"/>
    </source>
</evidence>
<gene>
    <name evidence="1" type="ORF">ACFS5J_12135</name>
</gene>
<reference evidence="2" key="1">
    <citation type="journal article" date="2019" name="Int. J. Syst. Evol. Microbiol.">
        <title>The Global Catalogue of Microorganisms (GCM) 10K type strain sequencing project: providing services to taxonomists for standard genome sequencing and annotation.</title>
        <authorList>
            <consortium name="The Broad Institute Genomics Platform"/>
            <consortium name="The Broad Institute Genome Sequencing Center for Infectious Disease"/>
            <person name="Wu L."/>
            <person name="Ma J."/>
        </authorList>
    </citation>
    <scope>NUCLEOTIDE SEQUENCE [LARGE SCALE GENOMIC DNA]</scope>
    <source>
        <strain evidence="2">KCTC 22671</strain>
    </source>
</reference>
<evidence type="ECO:0008006" key="3">
    <source>
        <dbReference type="Google" id="ProtNLM"/>
    </source>
</evidence>
<dbReference type="RefSeq" id="WP_379812476.1">
    <property type="nucleotide sequence ID" value="NZ_JBHUPC010000017.1"/>
</dbReference>
<dbReference type="PROSITE" id="PS51257">
    <property type="entry name" value="PROKAR_LIPOPROTEIN"/>
    <property type="match status" value="1"/>
</dbReference>
<name>A0ABW5YNS8_9FLAO</name>
<protein>
    <recommendedName>
        <fullName evidence="3">Lipoprotein</fullName>
    </recommendedName>
</protein>
<comment type="caution">
    <text evidence="1">The sequence shown here is derived from an EMBL/GenBank/DDBJ whole genome shotgun (WGS) entry which is preliminary data.</text>
</comment>
<evidence type="ECO:0000313" key="2">
    <source>
        <dbReference type="Proteomes" id="UP001597534"/>
    </source>
</evidence>
<dbReference type="Proteomes" id="UP001597534">
    <property type="component" value="Unassembled WGS sequence"/>
</dbReference>